<dbReference type="InterPro" id="IPR011053">
    <property type="entry name" value="Single_hybrid_motif"/>
</dbReference>
<evidence type="ECO:0000259" key="7">
    <source>
        <dbReference type="PROSITE" id="PS50968"/>
    </source>
</evidence>
<dbReference type="InterPro" id="IPR000089">
    <property type="entry name" value="Biotin_lipoyl"/>
</dbReference>
<dbReference type="InterPro" id="IPR023213">
    <property type="entry name" value="CAT-like_dom_sf"/>
</dbReference>
<dbReference type="SUPFAM" id="SSF51230">
    <property type="entry name" value="Single hybrid motif"/>
    <property type="match status" value="1"/>
</dbReference>
<evidence type="ECO:0000256" key="1">
    <source>
        <dbReference type="ARBA" id="ARBA00001938"/>
    </source>
</evidence>
<comment type="cofactor">
    <cofactor evidence="1 6">
        <name>(R)-lipoate</name>
        <dbReference type="ChEBI" id="CHEBI:83088"/>
    </cofactor>
</comment>
<dbReference type="Gene3D" id="4.10.320.10">
    <property type="entry name" value="E3-binding domain"/>
    <property type="match status" value="1"/>
</dbReference>
<dbReference type="PROSITE" id="PS00189">
    <property type="entry name" value="LIPOYL"/>
    <property type="match status" value="1"/>
</dbReference>
<dbReference type="PANTHER" id="PTHR43178">
    <property type="entry name" value="DIHYDROLIPOAMIDE ACETYLTRANSFERASE COMPONENT OF PYRUVATE DEHYDROGENASE COMPLEX"/>
    <property type="match status" value="1"/>
</dbReference>
<proteinExistence type="inferred from homology"/>
<evidence type="ECO:0000313" key="10">
    <source>
        <dbReference type="Proteomes" id="UP000242662"/>
    </source>
</evidence>
<name>A0A1G6HBQ7_9BACI</name>
<organism evidence="9 10">
    <name type="scientific">Shouchella lonarensis</name>
    <dbReference type="NCBI Taxonomy" id="1464122"/>
    <lineage>
        <taxon>Bacteria</taxon>
        <taxon>Bacillati</taxon>
        <taxon>Bacillota</taxon>
        <taxon>Bacilli</taxon>
        <taxon>Bacillales</taxon>
        <taxon>Bacillaceae</taxon>
        <taxon>Shouchella</taxon>
    </lineage>
</organism>
<keyword evidence="10" id="KW-1185">Reference proteome</keyword>
<keyword evidence="9" id="KW-0670">Pyruvate</keyword>
<dbReference type="Gene3D" id="3.30.559.10">
    <property type="entry name" value="Chloramphenicol acetyltransferase-like domain"/>
    <property type="match status" value="1"/>
</dbReference>
<reference evidence="10" key="1">
    <citation type="submission" date="2016-09" db="EMBL/GenBank/DDBJ databases">
        <authorList>
            <person name="Varghese N."/>
            <person name="Submissions S."/>
        </authorList>
    </citation>
    <scope>NUCLEOTIDE SEQUENCE [LARGE SCALE GENOMIC DNA]</scope>
    <source>
        <strain evidence="10">25nlg</strain>
    </source>
</reference>
<dbReference type="Pfam" id="PF00198">
    <property type="entry name" value="2-oxoacid_dh"/>
    <property type="match status" value="1"/>
</dbReference>
<dbReference type="AlphaFoldDB" id="A0A1G6HBQ7"/>
<gene>
    <name evidence="9" type="ORF">SAMN05421737_10388</name>
</gene>
<keyword evidence="5 6" id="KW-0012">Acyltransferase</keyword>
<dbReference type="Pfam" id="PF02817">
    <property type="entry name" value="E3_binding"/>
    <property type="match status" value="1"/>
</dbReference>
<dbReference type="InterPro" id="IPR001078">
    <property type="entry name" value="2-oxoacid_DH_actylTfrase"/>
</dbReference>
<dbReference type="EC" id="2.3.1.-" evidence="6"/>
<dbReference type="CDD" id="cd06849">
    <property type="entry name" value="lipoyl_domain"/>
    <property type="match status" value="1"/>
</dbReference>
<feature type="domain" description="Peripheral subunit-binding (PSBD)" evidence="8">
    <location>
        <begin position="113"/>
        <end position="150"/>
    </location>
</feature>
<dbReference type="PROSITE" id="PS51826">
    <property type="entry name" value="PSBD"/>
    <property type="match status" value="1"/>
</dbReference>
<dbReference type="Gene3D" id="2.40.50.100">
    <property type="match status" value="1"/>
</dbReference>
<evidence type="ECO:0000259" key="8">
    <source>
        <dbReference type="PROSITE" id="PS51826"/>
    </source>
</evidence>
<evidence type="ECO:0000256" key="6">
    <source>
        <dbReference type="RuleBase" id="RU003423"/>
    </source>
</evidence>
<dbReference type="InterPro" id="IPR050743">
    <property type="entry name" value="2-oxoacid_DH_E2_comp"/>
</dbReference>
<dbReference type="SUPFAM" id="SSF52777">
    <property type="entry name" value="CoA-dependent acyltransferases"/>
    <property type="match status" value="1"/>
</dbReference>
<dbReference type="InterPro" id="IPR004167">
    <property type="entry name" value="PSBD"/>
</dbReference>
<feature type="domain" description="Lipoyl-binding" evidence="7">
    <location>
        <begin position="1"/>
        <end position="76"/>
    </location>
</feature>
<dbReference type="GO" id="GO:0016407">
    <property type="term" value="F:acetyltransferase activity"/>
    <property type="evidence" value="ECO:0007669"/>
    <property type="project" value="TreeGrafter"/>
</dbReference>
<dbReference type="SUPFAM" id="SSF47005">
    <property type="entry name" value="Peripheral subunit-binding domain of 2-oxo acid dehydrogenase complex"/>
    <property type="match status" value="1"/>
</dbReference>
<dbReference type="FunFam" id="3.30.559.10:FF:000007">
    <property type="entry name" value="Dihydrolipoamide acetyltransferase component of pyruvate dehydrogenase complex"/>
    <property type="match status" value="1"/>
</dbReference>
<evidence type="ECO:0000256" key="4">
    <source>
        <dbReference type="ARBA" id="ARBA00022823"/>
    </source>
</evidence>
<comment type="similarity">
    <text evidence="2 6">Belongs to the 2-oxoacid dehydrogenase family.</text>
</comment>
<dbReference type="GO" id="GO:0005737">
    <property type="term" value="C:cytoplasm"/>
    <property type="evidence" value="ECO:0007669"/>
    <property type="project" value="TreeGrafter"/>
</dbReference>
<protein>
    <recommendedName>
        <fullName evidence="6">Dihydrolipoamide acetyltransferase component of pyruvate dehydrogenase complex</fullName>
        <ecNumber evidence="6">2.3.1.-</ecNumber>
    </recommendedName>
</protein>
<evidence type="ECO:0000256" key="3">
    <source>
        <dbReference type="ARBA" id="ARBA00022679"/>
    </source>
</evidence>
<keyword evidence="3 6" id="KW-0808">Transferase</keyword>
<dbReference type="InterPro" id="IPR003016">
    <property type="entry name" value="2-oxoA_DH_lipoyl-BS"/>
</dbReference>
<dbReference type="PROSITE" id="PS50968">
    <property type="entry name" value="BIOTINYL_LIPOYL"/>
    <property type="match status" value="1"/>
</dbReference>
<evidence type="ECO:0000256" key="5">
    <source>
        <dbReference type="ARBA" id="ARBA00023315"/>
    </source>
</evidence>
<dbReference type="EMBL" id="FMYM01000003">
    <property type="protein sequence ID" value="SDB90866.1"/>
    <property type="molecule type" value="Genomic_DNA"/>
</dbReference>
<accession>A0A1G6HBQ7</accession>
<dbReference type="InterPro" id="IPR036625">
    <property type="entry name" value="E3-bd_dom_sf"/>
</dbReference>
<dbReference type="STRING" id="1464122.SAMN05421737_10388"/>
<evidence type="ECO:0000313" key="9">
    <source>
        <dbReference type="EMBL" id="SDB90866.1"/>
    </source>
</evidence>
<evidence type="ECO:0000256" key="2">
    <source>
        <dbReference type="ARBA" id="ARBA00007317"/>
    </source>
</evidence>
<dbReference type="GO" id="GO:0031405">
    <property type="term" value="F:lipoic acid binding"/>
    <property type="evidence" value="ECO:0007669"/>
    <property type="project" value="TreeGrafter"/>
</dbReference>
<sequence>MIEVKLHDIGEGMSEGEILQYFVKVGDQVDMDQPLVEVQTDKVAAEIAAPQAGIVKAIEAKPGETIAVGTTLIVLESEGAMRPSEISHTAVAVAEAPPKTEKKAPARSLQRVLAAPYTRKIAREHGIDITDVVGTGPGGRVLDEDVYAFVQQQSAPEKTPAVEKIVPAPVSPQTSTKTMPFTGRRKQIAKKMTESIYTIPHVTHFEEADVTALIAWRKQCKEAGRAFSLSAYFVKTLALTLRDFPIFNAELDEEQGEIRLHEYCHIGLATEAKEGLIVPVLKHVEQKSLLEIDQEMKVLTKKAQDNELSAAQLQGGTFTVSNVGPLGGIGATPIINAPQTALMAIHKTKRRPIVTANDEITIGDVMTMSLSFDHRVADGATAVAFTNRWVTLLEDPTILALELI</sequence>
<dbReference type="Proteomes" id="UP000242662">
    <property type="component" value="Unassembled WGS sequence"/>
</dbReference>
<keyword evidence="4 6" id="KW-0450">Lipoyl</keyword>
<dbReference type="Pfam" id="PF00364">
    <property type="entry name" value="Biotin_lipoyl"/>
    <property type="match status" value="1"/>
</dbReference>
<dbReference type="PANTHER" id="PTHR43178:SF5">
    <property type="entry name" value="LIPOAMIDE ACYLTRANSFERASE COMPONENT OF BRANCHED-CHAIN ALPHA-KETO ACID DEHYDROGENASE COMPLEX, MITOCHONDRIAL"/>
    <property type="match status" value="1"/>
</dbReference>